<evidence type="ECO:0000313" key="12">
    <source>
        <dbReference type="EMBL" id="TYP73847.1"/>
    </source>
</evidence>
<dbReference type="PANTHER" id="PTHR30001">
    <property type="entry name" value="RIBONUCLEASE"/>
    <property type="match status" value="1"/>
</dbReference>
<feature type="domain" description="S1 motif" evidence="11">
    <location>
        <begin position="39"/>
        <end position="104"/>
    </location>
</feature>
<keyword evidence="7" id="KW-0378">Hydrolase</keyword>
<dbReference type="GO" id="GO:0046872">
    <property type="term" value="F:metal ion binding"/>
    <property type="evidence" value="ECO:0007669"/>
    <property type="project" value="UniProtKB-KW"/>
</dbReference>
<evidence type="ECO:0000256" key="3">
    <source>
        <dbReference type="ARBA" id="ARBA00022519"/>
    </source>
</evidence>
<dbReference type="AlphaFoldDB" id="A0A5S5C3G0"/>
<dbReference type="GO" id="GO:0004519">
    <property type="term" value="F:endonuclease activity"/>
    <property type="evidence" value="ECO:0007669"/>
    <property type="project" value="UniProtKB-KW"/>
</dbReference>
<dbReference type="GO" id="GO:0005737">
    <property type="term" value="C:cytoplasm"/>
    <property type="evidence" value="ECO:0007669"/>
    <property type="project" value="TreeGrafter"/>
</dbReference>
<dbReference type="SUPFAM" id="SSF50249">
    <property type="entry name" value="Nucleic acid-binding proteins"/>
    <property type="match status" value="1"/>
</dbReference>
<comment type="cofactor">
    <cofactor evidence="1">
        <name>Mg(2+)</name>
        <dbReference type="ChEBI" id="CHEBI:18420"/>
    </cofactor>
</comment>
<keyword evidence="13" id="KW-1185">Reference proteome</keyword>
<evidence type="ECO:0000256" key="5">
    <source>
        <dbReference type="ARBA" id="ARBA00022723"/>
    </source>
</evidence>
<dbReference type="Pfam" id="PF10150">
    <property type="entry name" value="RNase_E_G"/>
    <property type="match status" value="1"/>
</dbReference>
<organism evidence="12 13">
    <name type="scientific">Paenibacillus methanolicus</name>
    <dbReference type="NCBI Taxonomy" id="582686"/>
    <lineage>
        <taxon>Bacteria</taxon>
        <taxon>Bacillati</taxon>
        <taxon>Bacillota</taxon>
        <taxon>Bacilli</taxon>
        <taxon>Bacillales</taxon>
        <taxon>Paenibacillaceae</taxon>
        <taxon>Paenibacillus</taxon>
    </lineage>
</organism>
<dbReference type="CDD" id="cd04453">
    <property type="entry name" value="S1_RNase_E"/>
    <property type="match status" value="1"/>
</dbReference>
<dbReference type="InterPro" id="IPR003029">
    <property type="entry name" value="S1_domain"/>
</dbReference>
<comment type="caution">
    <text evidence="12">The sequence shown here is derived from an EMBL/GenBank/DDBJ whole genome shotgun (WGS) entry which is preliminary data.</text>
</comment>
<dbReference type="InterPro" id="IPR004659">
    <property type="entry name" value="RNase_E/G"/>
</dbReference>
<evidence type="ECO:0000256" key="7">
    <source>
        <dbReference type="ARBA" id="ARBA00022801"/>
    </source>
</evidence>
<dbReference type="OrthoDB" id="9804278at2"/>
<name>A0A5S5C3G0_9BACL</name>
<sequence length="416" mass="46987">MKQMLVHGSQDALQTAIVQNGHLVEFDMEKGDATGRLVGSIYKGKVMNVLPGMQAAFVDIGLAKNAFLYIDDVLHPHLERQPKEKPPITDLLSHGQELIVQIVKEPLGGKGARVTTHYSLPGRFLVYMPHADYIGVSKKVGSESERTRLRMTGDAIREEGEGVILRTAAEGEAHAALEADIALLRERWRDIERRTADCAAPCELHREASLPQRIVRDFLSAETDEIWIDDRRRYAEIEQLMKEMAPAMLTRLKQYRHAEPMFDRYRIKSQLNEAFERRIRLGSGGDLVWDTTEALTVIDVNTGKYVGTSDLEDTVFRTNMEAAEQIARLLRLRDTGGIIIIDFIDMELDSHREEVLKRLETLIKQDRTKCQVVGWTKLGLLELTRKKVRETAHTQRIEACSACKGKGKVPAAPLLT</sequence>
<keyword evidence="6" id="KW-0255">Endonuclease</keyword>
<dbReference type="GO" id="GO:0016787">
    <property type="term" value="F:hydrolase activity"/>
    <property type="evidence" value="ECO:0007669"/>
    <property type="project" value="UniProtKB-KW"/>
</dbReference>
<dbReference type="InterPro" id="IPR019307">
    <property type="entry name" value="RNA-bd_AU-1/RNase_E/G"/>
</dbReference>
<proteinExistence type="predicted"/>
<dbReference type="SMART" id="SM00316">
    <property type="entry name" value="S1"/>
    <property type="match status" value="1"/>
</dbReference>
<dbReference type="Gene3D" id="2.40.50.140">
    <property type="entry name" value="Nucleic acid-binding proteins"/>
    <property type="match status" value="1"/>
</dbReference>
<reference evidence="12 13" key="1">
    <citation type="submission" date="2019-07" db="EMBL/GenBank/DDBJ databases">
        <title>Genomic Encyclopedia of Type Strains, Phase III (KMG-III): the genomes of soil and plant-associated and newly described type strains.</title>
        <authorList>
            <person name="Whitman W."/>
        </authorList>
    </citation>
    <scope>NUCLEOTIDE SEQUENCE [LARGE SCALE GENOMIC DNA]</scope>
    <source>
        <strain evidence="12 13">BL24</strain>
    </source>
</reference>
<keyword evidence="9" id="KW-0694">RNA-binding</keyword>
<dbReference type="GO" id="GO:0006364">
    <property type="term" value="P:rRNA processing"/>
    <property type="evidence" value="ECO:0007669"/>
    <property type="project" value="TreeGrafter"/>
</dbReference>
<evidence type="ECO:0000313" key="13">
    <source>
        <dbReference type="Proteomes" id="UP000323257"/>
    </source>
</evidence>
<dbReference type="PROSITE" id="PS50126">
    <property type="entry name" value="S1"/>
    <property type="match status" value="1"/>
</dbReference>
<evidence type="ECO:0000256" key="1">
    <source>
        <dbReference type="ARBA" id="ARBA00001946"/>
    </source>
</evidence>
<keyword evidence="4" id="KW-0540">Nuclease</keyword>
<keyword evidence="3" id="KW-0997">Cell inner membrane</keyword>
<evidence type="ECO:0000256" key="6">
    <source>
        <dbReference type="ARBA" id="ARBA00022759"/>
    </source>
</evidence>
<keyword evidence="5" id="KW-0479">Metal-binding</keyword>
<dbReference type="Proteomes" id="UP000323257">
    <property type="component" value="Unassembled WGS sequence"/>
</dbReference>
<gene>
    <name evidence="12" type="ORF">BCM02_106123</name>
</gene>
<evidence type="ECO:0000256" key="4">
    <source>
        <dbReference type="ARBA" id="ARBA00022722"/>
    </source>
</evidence>
<evidence type="ECO:0000256" key="2">
    <source>
        <dbReference type="ARBA" id="ARBA00022475"/>
    </source>
</evidence>
<dbReference type="InterPro" id="IPR012340">
    <property type="entry name" value="NA-bd_OB-fold"/>
</dbReference>
<keyword evidence="8" id="KW-0460">Magnesium</keyword>
<keyword evidence="10" id="KW-0472">Membrane</keyword>
<accession>A0A5S5C3G0</accession>
<evidence type="ECO:0000256" key="10">
    <source>
        <dbReference type="ARBA" id="ARBA00023136"/>
    </source>
</evidence>
<dbReference type="RefSeq" id="WP_148930279.1">
    <property type="nucleotide sequence ID" value="NZ_VNHS01000006.1"/>
</dbReference>
<dbReference type="GO" id="GO:0004540">
    <property type="term" value="F:RNA nuclease activity"/>
    <property type="evidence" value="ECO:0007669"/>
    <property type="project" value="InterPro"/>
</dbReference>
<dbReference type="EMBL" id="VNHS01000006">
    <property type="protein sequence ID" value="TYP73847.1"/>
    <property type="molecule type" value="Genomic_DNA"/>
</dbReference>
<protein>
    <submittedName>
        <fullName evidence="12">Ribonuclease G</fullName>
    </submittedName>
</protein>
<dbReference type="PANTHER" id="PTHR30001:SF1">
    <property type="entry name" value="RIBONUCLEASE E_G-LIKE PROTEIN, CHLOROPLASTIC"/>
    <property type="match status" value="1"/>
</dbReference>
<evidence type="ECO:0000259" key="11">
    <source>
        <dbReference type="PROSITE" id="PS50126"/>
    </source>
</evidence>
<dbReference type="NCBIfam" id="TIGR00757">
    <property type="entry name" value="RNaseEG"/>
    <property type="match status" value="1"/>
</dbReference>
<evidence type="ECO:0000256" key="8">
    <source>
        <dbReference type="ARBA" id="ARBA00022842"/>
    </source>
</evidence>
<dbReference type="GO" id="GO:0003723">
    <property type="term" value="F:RNA binding"/>
    <property type="evidence" value="ECO:0007669"/>
    <property type="project" value="UniProtKB-KW"/>
</dbReference>
<evidence type="ECO:0000256" key="9">
    <source>
        <dbReference type="ARBA" id="ARBA00022884"/>
    </source>
</evidence>
<keyword evidence="2" id="KW-1003">Cell membrane</keyword>